<dbReference type="PROSITE" id="PS50937">
    <property type="entry name" value="HTH_MERR_2"/>
    <property type="match status" value="1"/>
</dbReference>
<comment type="caution">
    <text evidence="6">The sequence shown here is derived from an EMBL/GenBank/DDBJ whole genome shotgun (WGS) entry which is preliminary data.</text>
</comment>
<keyword evidence="4" id="KW-0175">Coiled coil</keyword>
<feature type="coiled-coil region" evidence="4">
    <location>
        <begin position="93"/>
        <end position="123"/>
    </location>
</feature>
<dbReference type="CDD" id="cd04785">
    <property type="entry name" value="HTH_CadR-PbrR-like"/>
    <property type="match status" value="1"/>
</dbReference>
<dbReference type="Gene3D" id="1.10.1660.10">
    <property type="match status" value="1"/>
</dbReference>
<organism evidence="6 7">
    <name type="scientific">Edaphosphingomonas fennica</name>
    <dbReference type="NCBI Taxonomy" id="114404"/>
    <lineage>
        <taxon>Bacteria</taxon>
        <taxon>Pseudomonadati</taxon>
        <taxon>Pseudomonadota</taxon>
        <taxon>Alphaproteobacteria</taxon>
        <taxon>Sphingomonadales</taxon>
        <taxon>Rhizorhabdaceae</taxon>
        <taxon>Edaphosphingomonas</taxon>
    </lineage>
</organism>
<proteinExistence type="predicted"/>
<dbReference type="AlphaFoldDB" id="A0A2T4I5X4"/>
<keyword evidence="3" id="KW-0804">Transcription</keyword>
<evidence type="ECO:0000256" key="1">
    <source>
        <dbReference type="ARBA" id="ARBA00023015"/>
    </source>
</evidence>
<gene>
    <name evidence="6" type="ORF">CV103_04985</name>
</gene>
<dbReference type="PANTHER" id="PTHR30204:SF94">
    <property type="entry name" value="HEAVY METAL-DEPENDENT TRANSCRIPTIONAL REGULATOR HI_0293-RELATED"/>
    <property type="match status" value="1"/>
</dbReference>
<evidence type="ECO:0000256" key="2">
    <source>
        <dbReference type="ARBA" id="ARBA00023125"/>
    </source>
</evidence>
<dbReference type="SUPFAM" id="SSF46955">
    <property type="entry name" value="Putative DNA-binding domain"/>
    <property type="match status" value="1"/>
</dbReference>
<dbReference type="Pfam" id="PF00376">
    <property type="entry name" value="MerR"/>
    <property type="match status" value="1"/>
</dbReference>
<accession>A0A2T4I5X4</accession>
<evidence type="ECO:0000313" key="6">
    <source>
        <dbReference type="EMBL" id="PTD25935.1"/>
    </source>
</evidence>
<feature type="domain" description="HTH merR-type" evidence="5">
    <location>
        <begin position="8"/>
        <end position="74"/>
    </location>
</feature>
<sequence>MAARQIMIGDLARKTLTKVTTVRFYESIGLLKPAPRTASGRRTYDASDIERLHFIRNGRRLGFSVEEIRSLIGLSENPDQECSRASSIAAEHLRQVEGRLQQLTALRDELAKLSQSCSKARIADCRIMKAIGDINH</sequence>
<reference evidence="6 7" key="1">
    <citation type="submission" date="2017-11" db="EMBL/GenBank/DDBJ databases">
        <title>Sphingomonas oleivorans sp. nov., isolated from oil-contaminated soil.</title>
        <authorList>
            <person name="Wang L."/>
            <person name="Chen L."/>
        </authorList>
    </citation>
    <scope>NUCLEOTIDE SEQUENCE [LARGE SCALE GENOMIC DNA]</scope>
    <source>
        <strain evidence="6 7">K101</strain>
    </source>
</reference>
<dbReference type="PANTHER" id="PTHR30204">
    <property type="entry name" value="REDOX-CYCLING DRUG-SENSING TRANSCRIPTIONAL ACTIVATOR SOXR"/>
    <property type="match status" value="1"/>
</dbReference>
<evidence type="ECO:0000259" key="5">
    <source>
        <dbReference type="PROSITE" id="PS50937"/>
    </source>
</evidence>
<dbReference type="Proteomes" id="UP000241206">
    <property type="component" value="Unassembled WGS sequence"/>
</dbReference>
<dbReference type="InterPro" id="IPR015358">
    <property type="entry name" value="Tscrpt_reg_MerR_DNA-bd"/>
</dbReference>
<dbReference type="InterPro" id="IPR000551">
    <property type="entry name" value="MerR-type_HTH_dom"/>
</dbReference>
<evidence type="ECO:0000256" key="3">
    <source>
        <dbReference type="ARBA" id="ARBA00023163"/>
    </source>
</evidence>
<dbReference type="PRINTS" id="PR00040">
    <property type="entry name" value="HTHMERR"/>
</dbReference>
<keyword evidence="1" id="KW-0805">Transcription regulation</keyword>
<keyword evidence="2" id="KW-0238">DNA-binding</keyword>
<name>A0A2T4I5X4_9SPHN</name>
<evidence type="ECO:0000256" key="4">
    <source>
        <dbReference type="SAM" id="Coils"/>
    </source>
</evidence>
<evidence type="ECO:0000313" key="7">
    <source>
        <dbReference type="Proteomes" id="UP000241206"/>
    </source>
</evidence>
<dbReference type="GO" id="GO:0003677">
    <property type="term" value="F:DNA binding"/>
    <property type="evidence" value="ECO:0007669"/>
    <property type="project" value="UniProtKB-KW"/>
</dbReference>
<keyword evidence="7" id="KW-1185">Reference proteome</keyword>
<dbReference type="GO" id="GO:0003700">
    <property type="term" value="F:DNA-binding transcription factor activity"/>
    <property type="evidence" value="ECO:0007669"/>
    <property type="project" value="InterPro"/>
</dbReference>
<dbReference type="SMART" id="SM00422">
    <property type="entry name" value="HTH_MERR"/>
    <property type="match status" value="1"/>
</dbReference>
<dbReference type="Pfam" id="PF09278">
    <property type="entry name" value="MerR-DNA-bind"/>
    <property type="match status" value="1"/>
</dbReference>
<dbReference type="InterPro" id="IPR047057">
    <property type="entry name" value="MerR_fam"/>
</dbReference>
<dbReference type="EMBL" id="PHHF01000019">
    <property type="protein sequence ID" value="PTD25935.1"/>
    <property type="molecule type" value="Genomic_DNA"/>
</dbReference>
<dbReference type="InterPro" id="IPR009061">
    <property type="entry name" value="DNA-bd_dom_put_sf"/>
</dbReference>
<protein>
    <submittedName>
        <fullName evidence="6">Transcriptional regulator</fullName>
    </submittedName>
</protein>